<dbReference type="EMBL" id="SOCA01000010">
    <property type="protein sequence ID" value="TDU64598.1"/>
    <property type="molecule type" value="Genomic_DNA"/>
</dbReference>
<sequence length="41" mass="4757">MMNIMMRGTITITTEAFGRRDHAYECGRRPDQPNTKKTNTL</sequence>
<evidence type="ECO:0000313" key="1">
    <source>
        <dbReference type="EMBL" id="TDU64598.1"/>
    </source>
</evidence>
<reference evidence="1 2" key="1">
    <citation type="submission" date="2019-03" db="EMBL/GenBank/DDBJ databases">
        <title>Genomic Encyclopedia of Archaeal and Bacterial Type Strains, Phase II (KMG-II): from individual species to whole genera.</title>
        <authorList>
            <person name="Goeker M."/>
        </authorList>
    </citation>
    <scope>NUCLEOTIDE SEQUENCE [LARGE SCALE GENOMIC DNA]</scope>
    <source>
        <strain evidence="1 2">ATCC 25309</strain>
    </source>
</reference>
<comment type="caution">
    <text evidence="1">The sequence shown here is derived from an EMBL/GenBank/DDBJ whole genome shotgun (WGS) entry which is preliminary data.</text>
</comment>
<evidence type="ECO:0000313" key="2">
    <source>
        <dbReference type="Proteomes" id="UP000295662"/>
    </source>
</evidence>
<organism evidence="1 2">
    <name type="scientific">Prosthecobacter fusiformis</name>
    <dbReference type="NCBI Taxonomy" id="48464"/>
    <lineage>
        <taxon>Bacteria</taxon>
        <taxon>Pseudomonadati</taxon>
        <taxon>Verrucomicrobiota</taxon>
        <taxon>Verrucomicrobiia</taxon>
        <taxon>Verrucomicrobiales</taxon>
        <taxon>Verrucomicrobiaceae</taxon>
        <taxon>Prosthecobacter</taxon>
    </lineage>
</organism>
<proteinExistence type="predicted"/>
<protein>
    <submittedName>
        <fullName evidence="1">Uncharacterized protein</fullName>
    </submittedName>
</protein>
<name>A0A4R7RKB4_9BACT</name>
<dbReference type="Proteomes" id="UP000295662">
    <property type="component" value="Unassembled WGS sequence"/>
</dbReference>
<dbReference type="AlphaFoldDB" id="A0A4R7RKB4"/>
<accession>A0A4R7RKB4</accession>
<gene>
    <name evidence="1" type="ORF">EI77_04049</name>
</gene>
<keyword evidence="2" id="KW-1185">Reference proteome</keyword>